<name>A0ABR9TRH2_9FLAO</name>
<keyword evidence="1" id="KW-0472">Membrane</keyword>
<feature type="transmembrane region" description="Helical" evidence="1">
    <location>
        <begin position="20"/>
        <end position="42"/>
    </location>
</feature>
<organism evidence="2 3">
    <name type="scientific">Flavobacterium hungaricum</name>
    <dbReference type="NCBI Taxonomy" id="2082725"/>
    <lineage>
        <taxon>Bacteria</taxon>
        <taxon>Pseudomonadati</taxon>
        <taxon>Bacteroidota</taxon>
        <taxon>Flavobacteriia</taxon>
        <taxon>Flavobacteriales</taxon>
        <taxon>Flavobacteriaceae</taxon>
        <taxon>Flavobacterium</taxon>
    </lineage>
</organism>
<proteinExistence type="predicted"/>
<dbReference type="Proteomes" id="UP000640614">
    <property type="component" value="Unassembled WGS sequence"/>
</dbReference>
<feature type="transmembrane region" description="Helical" evidence="1">
    <location>
        <begin position="68"/>
        <end position="88"/>
    </location>
</feature>
<reference evidence="2 3" key="1">
    <citation type="submission" date="2018-07" db="EMBL/GenBank/DDBJ databases">
        <title>Genome assembly of strain KB82.</title>
        <authorList>
            <person name="Kukolya J."/>
            <person name="Horvath B."/>
            <person name="Nagy I."/>
            <person name="Toth A."/>
        </authorList>
    </citation>
    <scope>NUCLEOTIDE SEQUENCE [LARGE SCALE GENOMIC DNA]</scope>
    <source>
        <strain evidence="2 3">Kb82</strain>
    </source>
</reference>
<sequence>MTDYIDSFLSNYKSKIRNPFIGTMLSVWLIKHWDIVFAFFSFDAKRTMEWKINYVRKYFSEICFWPEFWKITGISLFSLMLTFILLGISRALTDFYYKIAEPYIVRQIDKKQIFTLENKKTLDKRIATLEAKLEKSIDAAIKAEGINEQLELKHINNISEMSKSLESATSSYAAVNNQYNLLLEKEKKIEDVYEQFRKLYKNFDTKTLELLKNINQNHRIDATYYSENYDVSIKKLGSLGMIRLDSTGYKYELTQLGIFFMNGVTSGIV</sequence>
<gene>
    <name evidence="2" type="ORF">C4F50_23860</name>
</gene>
<protein>
    <submittedName>
        <fullName evidence="2">Uncharacterized protein</fullName>
    </submittedName>
</protein>
<evidence type="ECO:0000313" key="3">
    <source>
        <dbReference type="Proteomes" id="UP000640614"/>
    </source>
</evidence>
<keyword evidence="3" id="KW-1185">Reference proteome</keyword>
<accession>A0ABR9TRH2</accession>
<keyword evidence="1" id="KW-0812">Transmembrane</keyword>
<evidence type="ECO:0000256" key="1">
    <source>
        <dbReference type="SAM" id="Phobius"/>
    </source>
</evidence>
<dbReference type="EMBL" id="PRDM01000006">
    <property type="protein sequence ID" value="MBE8727964.1"/>
    <property type="molecule type" value="Genomic_DNA"/>
</dbReference>
<keyword evidence="1" id="KW-1133">Transmembrane helix</keyword>
<comment type="caution">
    <text evidence="2">The sequence shown here is derived from an EMBL/GenBank/DDBJ whole genome shotgun (WGS) entry which is preliminary data.</text>
</comment>
<evidence type="ECO:0000313" key="2">
    <source>
        <dbReference type="EMBL" id="MBE8727964.1"/>
    </source>
</evidence>
<dbReference type="RefSeq" id="WP_194141083.1">
    <property type="nucleotide sequence ID" value="NZ_PRDM01000006.1"/>
</dbReference>